<evidence type="ECO:0000256" key="1">
    <source>
        <dbReference type="SAM" id="MobiDB-lite"/>
    </source>
</evidence>
<protein>
    <submittedName>
        <fullName evidence="2">Uncharacterized protein</fullName>
    </submittedName>
</protein>
<dbReference type="EMBL" id="KB908481">
    <property type="protein sequence ID" value="EOA92193.1"/>
    <property type="molecule type" value="Genomic_DNA"/>
</dbReference>
<name>R0KH51_EXST2</name>
<dbReference type="HOGENOM" id="CLU_1533498_0_0_1"/>
<organism evidence="2 3">
    <name type="scientific">Exserohilum turcicum (strain 28A)</name>
    <name type="common">Northern leaf blight fungus</name>
    <name type="synonym">Setosphaeria turcica</name>
    <dbReference type="NCBI Taxonomy" id="671987"/>
    <lineage>
        <taxon>Eukaryota</taxon>
        <taxon>Fungi</taxon>
        <taxon>Dikarya</taxon>
        <taxon>Ascomycota</taxon>
        <taxon>Pezizomycotina</taxon>
        <taxon>Dothideomycetes</taxon>
        <taxon>Pleosporomycetidae</taxon>
        <taxon>Pleosporales</taxon>
        <taxon>Pleosporineae</taxon>
        <taxon>Pleosporaceae</taxon>
        <taxon>Exserohilum</taxon>
    </lineage>
</organism>
<dbReference type="RefSeq" id="XP_008021089.1">
    <property type="nucleotide sequence ID" value="XM_008022898.1"/>
</dbReference>
<evidence type="ECO:0000313" key="2">
    <source>
        <dbReference type="EMBL" id="EOA92193.1"/>
    </source>
</evidence>
<feature type="region of interest" description="Disordered" evidence="1">
    <location>
        <begin position="42"/>
        <end position="63"/>
    </location>
</feature>
<feature type="compositionally biased region" description="Low complexity" evidence="1">
    <location>
        <begin position="51"/>
        <end position="63"/>
    </location>
</feature>
<dbReference type="GeneID" id="19398475"/>
<reference evidence="2 3" key="1">
    <citation type="journal article" date="2012" name="PLoS Pathog.">
        <title>Diverse lifestyles and strategies of plant pathogenesis encoded in the genomes of eighteen Dothideomycetes fungi.</title>
        <authorList>
            <person name="Ohm R.A."/>
            <person name="Feau N."/>
            <person name="Henrissat B."/>
            <person name="Schoch C.L."/>
            <person name="Horwitz B.A."/>
            <person name="Barry K.W."/>
            <person name="Condon B.J."/>
            <person name="Copeland A.C."/>
            <person name="Dhillon B."/>
            <person name="Glaser F."/>
            <person name="Hesse C.N."/>
            <person name="Kosti I."/>
            <person name="LaButti K."/>
            <person name="Lindquist E.A."/>
            <person name="Lucas S."/>
            <person name="Salamov A.A."/>
            <person name="Bradshaw R.E."/>
            <person name="Ciuffetti L."/>
            <person name="Hamelin R.C."/>
            <person name="Kema G.H.J."/>
            <person name="Lawrence C."/>
            <person name="Scott J.A."/>
            <person name="Spatafora J.W."/>
            <person name="Turgeon B.G."/>
            <person name="de Wit P.J.G.M."/>
            <person name="Zhong S."/>
            <person name="Goodwin S.B."/>
            <person name="Grigoriev I.V."/>
        </authorList>
    </citation>
    <scope>NUCLEOTIDE SEQUENCE [LARGE SCALE GENOMIC DNA]</scope>
    <source>
        <strain evidence="3">28A</strain>
    </source>
</reference>
<reference evidence="2 3" key="2">
    <citation type="journal article" date="2013" name="PLoS Genet.">
        <title>Comparative genome structure, secondary metabolite, and effector coding capacity across Cochliobolus pathogens.</title>
        <authorList>
            <person name="Condon B.J."/>
            <person name="Leng Y."/>
            <person name="Wu D."/>
            <person name="Bushley K.E."/>
            <person name="Ohm R.A."/>
            <person name="Otillar R."/>
            <person name="Martin J."/>
            <person name="Schackwitz W."/>
            <person name="Grimwood J."/>
            <person name="MohdZainudin N."/>
            <person name="Xue C."/>
            <person name="Wang R."/>
            <person name="Manning V.A."/>
            <person name="Dhillon B."/>
            <person name="Tu Z.J."/>
            <person name="Steffenson B.J."/>
            <person name="Salamov A."/>
            <person name="Sun H."/>
            <person name="Lowry S."/>
            <person name="LaButti K."/>
            <person name="Han J."/>
            <person name="Copeland A."/>
            <person name="Lindquist E."/>
            <person name="Barry K."/>
            <person name="Schmutz J."/>
            <person name="Baker S.E."/>
            <person name="Ciuffetti L.M."/>
            <person name="Grigoriev I.V."/>
            <person name="Zhong S."/>
            <person name="Turgeon B.G."/>
        </authorList>
    </citation>
    <scope>NUCLEOTIDE SEQUENCE [LARGE SCALE GENOMIC DNA]</scope>
    <source>
        <strain evidence="3">28A</strain>
    </source>
</reference>
<dbReference type="eggNOG" id="ENOG502SE35">
    <property type="taxonomic scope" value="Eukaryota"/>
</dbReference>
<proteinExistence type="predicted"/>
<keyword evidence="3" id="KW-1185">Reference proteome</keyword>
<accession>R0KH51</accession>
<evidence type="ECO:0000313" key="3">
    <source>
        <dbReference type="Proteomes" id="UP000016935"/>
    </source>
</evidence>
<dbReference type="Proteomes" id="UP000016935">
    <property type="component" value="Unassembled WGS sequence"/>
</dbReference>
<sequence>MCTPAFLSGKWTGYYSDHRNPRHTMTMFDPPMRDINMIARPQPPSSSYCSPHARNAAPPHTPTTHMTALIDRETRGVDGHGEFRLQGQVYADGSVRLVKSYIVHGWSWRWAGCVTPFGIVGVWGGDGRGGGGVQQDAHVDVDVDDDDEEEEEEEEDQAQYFGGYFWIWKNEWCAA</sequence>
<dbReference type="OrthoDB" id="5139943at2759"/>
<dbReference type="STRING" id="671987.R0KH51"/>
<gene>
    <name evidence="2" type="ORF">SETTUDRAFT_162659</name>
</gene>
<dbReference type="AlphaFoldDB" id="R0KH51"/>